<evidence type="ECO:0000313" key="2">
    <source>
        <dbReference type="Proteomes" id="UP001597510"/>
    </source>
</evidence>
<keyword evidence="2" id="KW-1185">Reference proteome</keyword>
<organism evidence="1 2">
    <name type="scientific">Emticicia soli</name>
    <dbReference type="NCBI Taxonomy" id="2027878"/>
    <lineage>
        <taxon>Bacteria</taxon>
        <taxon>Pseudomonadati</taxon>
        <taxon>Bacteroidota</taxon>
        <taxon>Cytophagia</taxon>
        <taxon>Cytophagales</taxon>
        <taxon>Leadbetterellaceae</taxon>
        <taxon>Emticicia</taxon>
    </lineage>
</organism>
<sequence>MFNFFQQIYFLIALSFALPSTSTIISKKANHENIAGKNIVSMNSAVQTLYNDCQLSGVVNFETFRKSMEGYEKYQPKKSILTIVDFNLPSTQERFFVIDILQKKLLFSSLVAHGQKSGDNMANYFSNTMESHQSSLGFYTVGQIIQSPKHGMALLLAGLQKGINDNARRREIIIHGANYVSTEFIKKFGRLGRSFGCPALPNELIPQVVPVIADGSLLYIHRENPHIAYAKK</sequence>
<dbReference type="InterPro" id="IPR032676">
    <property type="entry name" value="YkuD_2"/>
</dbReference>
<protein>
    <submittedName>
        <fullName evidence="1">Murein L,D-transpeptidase catalytic domain family protein</fullName>
    </submittedName>
</protein>
<dbReference type="Proteomes" id="UP001597510">
    <property type="component" value="Unassembled WGS sequence"/>
</dbReference>
<dbReference type="PANTHER" id="PTHR38477:SF1">
    <property type="entry name" value="MUREIN L,D-TRANSPEPTIDASE CATALYTIC DOMAIN FAMILY PROTEIN"/>
    <property type="match status" value="1"/>
</dbReference>
<gene>
    <name evidence="1" type="ORF">ACFSR2_03415</name>
</gene>
<dbReference type="EMBL" id="JBHULC010000004">
    <property type="protein sequence ID" value="MFD2519917.1"/>
    <property type="molecule type" value="Genomic_DNA"/>
</dbReference>
<name>A0ABW5J3H9_9BACT</name>
<proteinExistence type="predicted"/>
<dbReference type="Pfam" id="PF13645">
    <property type="entry name" value="YkuD_2"/>
    <property type="match status" value="1"/>
</dbReference>
<comment type="caution">
    <text evidence="1">The sequence shown here is derived from an EMBL/GenBank/DDBJ whole genome shotgun (WGS) entry which is preliminary data.</text>
</comment>
<dbReference type="RefSeq" id="WP_340235324.1">
    <property type="nucleotide sequence ID" value="NZ_JBBEWC010000004.1"/>
</dbReference>
<reference evidence="2" key="1">
    <citation type="journal article" date="2019" name="Int. J. Syst. Evol. Microbiol.">
        <title>The Global Catalogue of Microorganisms (GCM) 10K type strain sequencing project: providing services to taxonomists for standard genome sequencing and annotation.</title>
        <authorList>
            <consortium name="The Broad Institute Genomics Platform"/>
            <consortium name="The Broad Institute Genome Sequencing Center for Infectious Disease"/>
            <person name="Wu L."/>
            <person name="Ma J."/>
        </authorList>
    </citation>
    <scope>NUCLEOTIDE SEQUENCE [LARGE SCALE GENOMIC DNA]</scope>
    <source>
        <strain evidence="2">KCTC 52344</strain>
    </source>
</reference>
<dbReference type="PANTHER" id="PTHR38477">
    <property type="entry name" value="HYPOTHETICAL EXPORTED PROTEIN"/>
    <property type="match status" value="1"/>
</dbReference>
<accession>A0ABW5J3H9</accession>
<evidence type="ECO:0000313" key="1">
    <source>
        <dbReference type="EMBL" id="MFD2519917.1"/>
    </source>
</evidence>